<feature type="chain" id="PRO_5045446208" description="DUF3558 domain-containing protein" evidence="1">
    <location>
        <begin position="21"/>
        <end position="169"/>
    </location>
</feature>
<dbReference type="RefSeq" id="WP_254183325.1">
    <property type="nucleotide sequence ID" value="NZ_JANARS010000012.1"/>
</dbReference>
<accession>A0ABT1L2D2</accession>
<feature type="signal peptide" evidence="1">
    <location>
        <begin position="1"/>
        <end position="20"/>
    </location>
</feature>
<dbReference type="PROSITE" id="PS51257">
    <property type="entry name" value="PROKAR_LIPOPROTEIN"/>
    <property type="match status" value="1"/>
</dbReference>
<evidence type="ECO:0000313" key="2">
    <source>
        <dbReference type="EMBL" id="MCP3424168.1"/>
    </source>
</evidence>
<comment type="caution">
    <text evidence="2">The sequence shown here is derived from an EMBL/GenBank/DDBJ whole genome shotgun (WGS) entry which is preliminary data.</text>
</comment>
<keyword evidence="1" id="KW-0732">Signal</keyword>
<protein>
    <recommendedName>
        <fullName evidence="4">DUF3558 domain-containing protein</fullName>
    </recommendedName>
</protein>
<evidence type="ECO:0000313" key="3">
    <source>
        <dbReference type="Proteomes" id="UP001204524"/>
    </source>
</evidence>
<reference evidence="2 3" key="1">
    <citation type="submission" date="2022-06" db="EMBL/GenBank/DDBJ databases">
        <authorList>
            <person name="So Y."/>
        </authorList>
    </citation>
    <scope>NUCLEOTIDE SEQUENCE [LARGE SCALE GENOMIC DNA]</scope>
    <source>
        <strain evidence="2 3">STR3</strain>
    </source>
</reference>
<evidence type="ECO:0000256" key="1">
    <source>
        <dbReference type="SAM" id="SignalP"/>
    </source>
</evidence>
<evidence type="ECO:0008006" key="4">
    <source>
        <dbReference type="Google" id="ProtNLM"/>
    </source>
</evidence>
<keyword evidence="3" id="KW-1185">Reference proteome</keyword>
<dbReference type="EMBL" id="JANARS010000012">
    <property type="protein sequence ID" value="MCP3424168.1"/>
    <property type="molecule type" value="Genomic_DNA"/>
</dbReference>
<name>A0ABT1L2D2_9ACTN</name>
<organism evidence="2 3">
    <name type="scientific">Nocardioides pinisoli</name>
    <dbReference type="NCBI Taxonomy" id="2950279"/>
    <lineage>
        <taxon>Bacteria</taxon>
        <taxon>Bacillati</taxon>
        <taxon>Actinomycetota</taxon>
        <taxon>Actinomycetes</taxon>
        <taxon>Propionibacteriales</taxon>
        <taxon>Nocardioidaceae</taxon>
        <taxon>Nocardioides</taxon>
    </lineage>
</organism>
<gene>
    <name evidence="2" type="ORF">NCI01_20405</name>
</gene>
<dbReference type="Proteomes" id="UP001204524">
    <property type="component" value="Unassembled WGS sequence"/>
</dbReference>
<proteinExistence type="predicted"/>
<sequence>MRILGSVLVVLLLMASGGCAGEKSDPGTQEEAGLDALRSAKPAMTSAVSASSSTFGGNHLPCGLHNETFEYDISGGLIGDAASWRNGIDALTTELADAGWALKDTVDDHSVAGTREGLELFVQRQERTDEGVVWRVSLTGPCVAFSDEGADQARQQGVVDLSGDLSGDR</sequence>